<organism evidence="1 2">
    <name type="scientific">Formivibrio citricus</name>
    <dbReference type="NCBI Taxonomy" id="83765"/>
    <lineage>
        <taxon>Bacteria</taxon>
        <taxon>Pseudomonadati</taxon>
        <taxon>Pseudomonadota</taxon>
        <taxon>Betaproteobacteria</taxon>
        <taxon>Neisseriales</taxon>
        <taxon>Chitinibacteraceae</taxon>
        <taxon>Formivibrio</taxon>
    </lineage>
</organism>
<dbReference type="AlphaFoldDB" id="A0A1I5A1X3"/>
<evidence type="ECO:0000313" key="1">
    <source>
        <dbReference type="EMBL" id="SFN56353.1"/>
    </source>
</evidence>
<name>A0A1I5A1X3_9NEIS</name>
<sequence>MGGPYREKYTYRFGRILFELVTPAQAGVQWFEATLSLDTGLRRYDGKNSNITGPDQ</sequence>
<evidence type="ECO:0000313" key="2">
    <source>
        <dbReference type="Proteomes" id="UP000242869"/>
    </source>
</evidence>
<dbReference type="EMBL" id="FOVE01000012">
    <property type="protein sequence ID" value="SFN56353.1"/>
    <property type="molecule type" value="Genomic_DNA"/>
</dbReference>
<keyword evidence="2" id="KW-1185">Reference proteome</keyword>
<reference evidence="2" key="1">
    <citation type="submission" date="2016-10" db="EMBL/GenBank/DDBJ databases">
        <authorList>
            <person name="Varghese N."/>
            <person name="Submissions S."/>
        </authorList>
    </citation>
    <scope>NUCLEOTIDE SEQUENCE [LARGE SCALE GENOMIC DNA]</scope>
    <source>
        <strain evidence="2">DSM 6150</strain>
    </source>
</reference>
<dbReference type="Proteomes" id="UP000242869">
    <property type="component" value="Unassembled WGS sequence"/>
</dbReference>
<accession>A0A1I5A1X3</accession>
<gene>
    <name evidence="1" type="ORF">SAMN05660284_01771</name>
</gene>
<proteinExistence type="predicted"/>
<protein>
    <submittedName>
        <fullName evidence="1">Uncharacterized protein</fullName>
    </submittedName>
</protein>
<dbReference type="STRING" id="83765.SAMN05660284_01771"/>